<dbReference type="SUPFAM" id="SSF52096">
    <property type="entry name" value="ClpP/crotonase"/>
    <property type="match status" value="1"/>
</dbReference>
<dbReference type="AlphaFoldDB" id="D1A5X6"/>
<dbReference type="EMBL" id="CP001738">
    <property type="protein sequence ID" value="ACY98271.1"/>
    <property type="molecule type" value="Genomic_DNA"/>
</dbReference>
<dbReference type="Pfam" id="PF00378">
    <property type="entry name" value="ECH_1"/>
    <property type="match status" value="1"/>
</dbReference>
<protein>
    <submittedName>
        <fullName evidence="2">Enoyl-CoA hydratase/isomerase</fullName>
    </submittedName>
</protein>
<dbReference type="HOGENOM" id="CLU_1110964_0_0_11"/>
<keyword evidence="3" id="KW-1185">Reference proteome</keyword>
<evidence type="ECO:0000313" key="3">
    <source>
        <dbReference type="Proteomes" id="UP000001918"/>
    </source>
</evidence>
<evidence type="ECO:0000313" key="2">
    <source>
        <dbReference type="EMBL" id="ACY98271.1"/>
    </source>
</evidence>
<dbReference type="CDD" id="cd06558">
    <property type="entry name" value="crotonase-like"/>
    <property type="match status" value="1"/>
</dbReference>
<dbReference type="GO" id="GO:0016853">
    <property type="term" value="F:isomerase activity"/>
    <property type="evidence" value="ECO:0007669"/>
    <property type="project" value="UniProtKB-KW"/>
</dbReference>
<dbReference type="STRING" id="471852.Tcur_2720"/>
<dbReference type="InterPro" id="IPR029045">
    <property type="entry name" value="ClpP/crotonase-like_dom_sf"/>
</dbReference>
<reference evidence="2 3" key="1">
    <citation type="journal article" date="2011" name="Stand. Genomic Sci.">
        <title>Complete genome sequence of Thermomonospora curvata type strain (B9).</title>
        <authorList>
            <person name="Chertkov O."/>
            <person name="Sikorski J."/>
            <person name="Nolan M."/>
            <person name="Lapidus A."/>
            <person name="Lucas S."/>
            <person name="Del Rio T.G."/>
            <person name="Tice H."/>
            <person name="Cheng J.F."/>
            <person name="Goodwin L."/>
            <person name="Pitluck S."/>
            <person name="Liolios K."/>
            <person name="Ivanova N."/>
            <person name="Mavromatis K."/>
            <person name="Mikhailova N."/>
            <person name="Ovchinnikova G."/>
            <person name="Pati A."/>
            <person name="Chen A."/>
            <person name="Palaniappan K."/>
            <person name="Djao O.D."/>
            <person name="Land M."/>
            <person name="Hauser L."/>
            <person name="Chang Y.J."/>
            <person name="Jeffries C.D."/>
            <person name="Brettin T."/>
            <person name="Han C."/>
            <person name="Detter J.C."/>
            <person name="Rohde M."/>
            <person name="Goker M."/>
            <person name="Woyke T."/>
            <person name="Bristow J."/>
            <person name="Eisen J.A."/>
            <person name="Markowitz V."/>
            <person name="Hugenholtz P."/>
            <person name="Klenk H.P."/>
            <person name="Kyrpides N.C."/>
        </authorList>
    </citation>
    <scope>NUCLEOTIDE SEQUENCE [LARGE SCALE GENOMIC DNA]</scope>
    <source>
        <strain evidence="3">ATCC 19995 / DSM 43183 / JCM 3096 / KCTC 9072 / NBRC 15933 / NCIMB 10081 / Henssen B9</strain>
    </source>
</reference>
<dbReference type="InterPro" id="IPR001753">
    <property type="entry name" value="Enoyl-CoA_hydra/iso"/>
</dbReference>
<proteinExistence type="inferred from homology"/>
<sequence length="250" mass="25790">MYDSGMSITVTSERAGRVARVTFDNSARGNCVDAALLQELTEALEGAAADPSCALIRLEMAGRHFCGGWDTTSFADLAGAPQAAVADRLRASDALLERIRGLPVPVVAGVRGKIIGFGVGLLSAVHLPVAAADAQAHLPEARFGFAPAGVGHVIAQRLPRAHAYALLTGLTTATGRQLHSWGLVARVIEADADLDAAVDEVIDTLLAVPGATLRAVVEVVESSLATGRPDRAYQVAARTIVSAGRNGGTP</sequence>
<accession>D1A5X6</accession>
<dbReference type="InterPro" id="IPR051683">
    <property type="entry name" value="Enoyl-CoA_Hydratase/Isomerase"/>
</dbReference>
<dbReference type="PANTHER" id="PTHR42964">
    <property type="entry name" value="ENOYL-COA HYDRATASE"/>
    <property type="match status" value="1"/>
</dbReference>
<organism evidence="2 3">
    <name type="scientific">Thermomonospora curvata (strain ATCC 19995 / DSM 43183 / JCM 3096 / KCTC 9072 / NBRC 15933 / NCIMB 10081 / Henssen B9)</name>
    <dbReference type="NCBI Taxonomy" id="471852"/>
    <lineage>
        <taxon>Bacteria</taxon>
        <taxon>Bacillati</taxon>
        <taxon>Actinomycetota</taxon>
        <taxon>Actinomycetes</taxon>
        <taxon>Streptosporangiales</taxon>
        <taxon>Thermomonosporaceae</taxon>
        <taxon>Thermomonospora</taxon>
    </lineage>
</organism>
<comment type="similarity">
    <text evidence="1">Belongs to the enoyl-CoA hydratase/isomerase family.</text>
</comment>
<dbReference type="eggNOG" id="COG1024">
    <property type="taxonomic scope" value="Bacteria"/>
</dbReference>
<gene>
    <name evidence="2" type="ordered locus">Tcur_2720</name>
</gene>
<dbReference type="Proteomes" id="UP000001918">
    <property type="component" value="Chromosome"/>
</dbReference>
<evidence type="ECO:0000256" key="1">
    <source>
        <dbReference type="ARBA" id="ARBA00005254"/>
    </source>
</evidence>
<dbReference type="Gene3D" id="3.90.226.10">
    <property type="entry name" value="2-enoyl-CoA Hydratase, Chain A, domain 1"/>
    <property type="match status" value="1"/>
</dbReference>
<keyword evidence="2" id="KW-0413">Isomerase</keyword>
<dbReference type="PANTHER" id="PTHR42964:SF1">
    <property type="entry name" value="POLYKETIDE BIOSYNTHESIS ENOYL-COA HYDRATASE PKSH-RELATED"/>
    <property type="match status" value="1"/>
</dbReference>
<dbReference type="GO" id="GO:0008300">
    <property type="term" value="P:isoprenoid catabolic process"/>
    <property type="evidence" value="ECO:0007669"/>
    <property type="project" value="TreeGrafter"/>
</dbReference>
<dbReference type="KEGG" id="tcu:Tcur_2720"/>
<name>D1A5X6_THECD</name>